<keyword evidence="2" id="KW-0812">Transmembrane</keyword>
<gene>
    <name evidence="3" type="ORF">LSUB1_G007106</name>
</gene>
<dbReference type="EMBL" id="QGMJ01001117">
    <property type="protein sequence ID" value="TVY32209.1"/>
    <property type="molecule type" value="Genomic_DNA"/>
</dbReference>
<organism evidence="3 4">
    <name type="scientific">Lachnellula subtilissima</name>
    <dbReference type="NCBI Taxonomy" id="602034"/>
    <lineage>
        <taxon>Eukaryota</taxon>
        <taxon>Fungi</taxon>
        <taxon>Dikarya</taxon>
        <taxon>Ascomycota</taxon>
        <taxon>Pezizomycotina</taxon>
        <taxon>Leotiomycetes</taxon>
        <taxon>Helotiales</taxon>
        <taxon>Lachnaceae</taxon>
        <taxon>Lachnellula</taxon>
    </lineage>
</organism>
<feature type="transmembrane region" description="Helical" evidence="2">
    <location>
        <begin position="53"/>
        <end position="72"/>
    </location>
</feature>
<feature type="compositionally biased region" description="Basic residues" evidence="1">
    <location>
        <begin position="175"/>
        <end position="184"/>
    </location>
</feature>
<feature type="transmembrane region" description="Helical" evidence="2">
    <location>
        <begin position="92"/>
        <end position="113"/>
    </location>
</feature>
<feature type="transmembrane region" description="Helical" evidence="2">
    <location>
        <begin position="125"/>
        <end position="146"/>
    </location>
</feature>
<comment type="caution">
    <text evidence="3">The sequence shown here is derived from an EMBL/GenBank/DDBJ whole genome shotgun (WGS) entry which is preliminary data.</text>
</comment>
<name>A0A8H8RC63_9HELO</name>
<protein>
    <submittedName>
        <fullName evidence="3">Uncharacterized protein</fullName>
    </submittedName>
</protein>
<dbReference type="PANTHER" id="PTHR39605">
    <property type="entry name" value="MAJOR FACILITATOR SUPERFAMILY (MFS) PROFILE DOMAIN-CONTAINING PROTEIN"/>
    <property type="match status" value="1"/>
</dbReference>
<sequence>MDVYYAYTYGTAGWLTLQAAPLVITPTIIITLLSPDVREPTVLEEYFSRSLGMTLFTLGIMIILLTGSVPLTSSFSDTTSAGVTTAESDPKAPYAVPTLTISLLYHSAAAFFTYARYNTSGQTSFALGAIVYAALASVGLWCVLFASSGGRISRKTGADKRTSGFPFGNKESASAKKKQMGKAI</sequence>
<keyword evidence="2" id="KW-0472">Membrane</keyword>
<dbReference type="OrthoDB" id="2550114at2759"/>
<dbReference type="AlphaFoldDB" id="A0A8H8RC63"/>
<dbReference type="PANTHER" id="PTHR39605:SF1">
    <property type="entry name" value="MAJOR FACILITATOR SUPERFAMILY (MFS) PROFILE DOMAIN-CONTAINING PROTEIN"/>
    <property type="match status" value="1"/>
</dbReference>
<reference evidence="3 4" key="1">
    <citation type="submission" date="2018-05" db="EMBL/GenBank/DDBJ databases">
        <title>Genome sequencing and assembly of the regulated plant pathogen Lachnellula willkommii and related sister species for the development of diagnostic species identification markers.</title>
        <authorList>
            <person name="Giroux E."/>
            <person name="Bilodeau G."/>
        </authorList>
    </citation>
    <scope>NUCLEOTIDE SEQUENCE [LARGE SCALE GENOMIC DNA]</scope>
    <source>
        <strain evidence="3 4">CBS 197.66</strain>
    </source>
</reference>
<feature type="transmembrane region" description="Helical" evidence="2">
    <location>
        <begin position="12"/>
        <end position="33"/>
    </location>
</feature>
<accession>A0A8H8RC63</accession>
<proteinExistence type="predicted"/>
<evidence type="ECO:0000256" key="1">
    <source>
        <dbReference type="SAM" id="MobiDB-lite"/>
    </source>
</evidence>
<keyword evidence="4" id="KW-1185">Reference proteome</keyword>
<keyword evidence="2" id="KW-1133">Transmembrane helix</keyword>
<evidence type="ECO:0000313" key="4">
    <source>
        <dbReference type="Proteomes" id="UP000462212"/>
    </source>
</evidence>
<feature type="region of interest" description="Disordered" evidence="1">
    <location>
        <begin position="155"/>
        <end position="184"/>
    </location>
</feature>
<dbReference type="Proteomes" id="UP000462212">
    <property type="component" value="Unassembled WGS sequence"/>
</dbReference>
<evidence type="ECO:0000256" key="2">
    <source>
        <dbReference type="SAM" id="Phobius"/>
    </source>
</evidence>
<evidence type="ECO:0000313" key="3">
    <source>
        <dbReference type="EMBL" id="TVY32209.1"/>
    </source>
</evidence>